<evidence type="ECO:0000313" key="2">
    <source>
        <dbReference type="Proteomes" id="UP000265520"/>
    </source>
</evidence>
<dbReference type="Proteomes" id="UP000265520">
    <property type="component" value="Unassembled WGS sequence"/>
</dbReference>
<reference evidence="1 2" key="1">
    <citation type="journal article" date="2018" name="Front. Plant Sci.">
        <title>Red Clover (Trifolium pratense) and Zigzag Clover (T. medium) - A Picture of Genomic Similarities and Differences.</title>
        <authorList>
            <person name="Dluhosova J."/>
            <person name="Istvanek J."/>
            <person name="Nedelnik J."/>
            <person name="Repkova J."/>
        </authorList>
    </citation>
    <scope>NUCLEOTIDE SEQUENCE [LARGE SCALE GENOMIC DNA]</scope>
    <source>
        <strain evidence="2">cv. 10/8</strain>
        <tissue evidence="1">Leaf</tissue>
    </source>
</reference>
<keyword evidence="2" id="KW-1185">Reference proteome</keyword>
<organism evidence="1 2">
    <name type="scientific">Trifolium medium</name>
    <dbReference type="NCBI Taxonomy" id="97028"/>
    <lineage>
        <taxon>Eukaryota</taxon>
        <taxon>Viridiplantae</taxon>
        <taxon>Streptophyta</taxon>
        <taxon>Embryophyta</taxon>
        <taxon>Tracheophyta</taxon>
        <taxon>Spermatophyta</taxon>
        <taxon>Magnoliopsida</taxon>
        <taxon>eudicotyledons</taxon>
        <taxon>Gunneridae</taxon>
        <taxon>Pentapetalae</taxon>
        <taxon>rosids</taxon>
        <taxon>fabids</taxon>
        <taxon>Fabales</taxon>
        <taxon>Fabaceae</taxon>
        <taxon>Papilionoideae</taxon>
        <taxon>50 kb inversion clade</taxon>
        <taxon>NPAAA clade</taxon>
        <taxon>Hologalegina</taxon>
        <taxon>IRL clade</taxon>
        <taxon>Trifolieae</taxon>
        <taxon>Trifolium</taxon>
    </lineage>
</organism>
<sequence>MEWLQVDGGGRGFLNIEGRGGRRSLLLCCCLFDLSL</sequence>
<evidence type="ECO:0000313" key="1">
    <source>
        <dbReference type="EMBL" id="MCI03344.1"/>
    </source>
</evidence>
<dbReference type="AlphaFoldDB" id="A0A392NV72"/>
<protein>
    <submittedName>
        <fullName evidence="1">Uncharacterized protein</fullName>
    </submittedName>
</protein>
<name>A0A392NV72_9FABA</name>
<comment type="caution">
    <text evidence="1">The sequence shown here is derived from an EMBL/GenBank/DDBJ whole genome shotgun (WGS) entry which is preliminary data.</text>
</comment>
<dbReference type="EMBL" id="LXQA010051872">
    <property type="protein sequence ID" value="MCI03344.1"/>
    <property type="molecule type" value="Genomic_DNA"/>
</dbReference>
<proteinExistence type="predicted"/>
<accession>A0A392NV72</accession>
<feature type="non-terminal residue" evidence="1">
    <location>
        <position position="36"/>
    </location>
</feature>